<evidence type="ECO:0000313" key="1">
    <source>
        <dbReference type="EMBL" id="VDM28515.1"/>
    </source>
</evidence>
<name>A0A183U2S8_TOXCA</name>
<evidence type="ECO:0000313" key="3">
    <source>
        <dbReference type="WBParaSite" id="TCNE_0000279801-mRNA-1"/>
    </source>
</evidence>
<gene>
    <name evidence="1" type="ORF">TCNE_LOCUS2798</name>
</gene>
<protein>
    <submittedName>
        <fullName evidence="1 3">Uncharacterized protein</fullName>
    </submittedName>
</protein>
<dbReference type="EMBL" id="UYWY01003070">
    <property type="protein sequence ID" value="VDM28515.1"/>
    <property type="molecule type" value="Genomic_DNA"/>
</dbReference>
<dbReference type="AlphaFoldDB" id="A0A183U2S8"/>
<reference evidence="1 2" key="2">
    <citation type="submission" date="2018-11" db="EMBL/GenBank/DDBJ databases">
        <authorList>
            <consortium name="Pathogen Informatics"/>
        </authorList>
    </citation>
    <scope>NUCLEOTIDE SEQUENCE [LARGE SCALE GENOMIC DNA]</scope>
</reference>
<reference evidence="3" key="1">
    <citation type="submission" date="2016-06" db="UniProtKB">
        <authorList>
            <consortium name="WormBaseParasite"/>
        </authorList>
    </citation>
    <scope>IDENTIFICATION</scope>
</reference>
<accession>A0A183U2S8</accession>
<organism evidence="2 3">
    <name type="scientific">Toxocara canis</name>
    <name type="common">Canine roundworm</name>
    <dbReference type="NCBI Taxonomy" id="6265"/>
    <lineage>
        <taxon>Eukaryota</taxon>
        <taxon>Metazoa</taxon>
        <taxon>Ecdysozoa</taxon>
        <taxon>Nematoda</taxon>
        <taxon>Chromadorea</taxon>
        <taxon>Rhabditida</taxon>
        <taxon>Spirurina</taxon>
        <taxon>Ascaridomorpha</taxon>
        <taxon>Ascaridoidea</taxon>
        <taxon>Toxocaridae</taxon>
        <taxon>Toxocara</taxon>
    </lineage>
</organism>
<keyword evidence="2" id="KW-1185">Reference proteome</keyword>
<sequence>MGVIERISELLGMGVIGWDERDCPNGCDRVGSMPLSEWVLSSVVKALVRMGVIEWISELLGMGVIGWDQRACPNVCDRV</sequence>
<evidence type="ECO:0000313" key="2">
    <source>
        <dbReference type="Proteomes" id="UP000050794"/>
    </source>
</evidence>
<proteinExistence type="predicted"/>
<dbReference type="WBParaSite" id="TCNE_0000279801-mRNA-1">
    <property type="protein sequence ID" value="TCNE_0000279801-mRNA-1"/>
    <property type="gene ID" value="TCNE_0000279801"/>
</dbReference>
<dbReference type="Proteomes" id="UP000050794">
    <property type="component" value="Unassembled WGS sequence"/>
</dbReference>